<proteinExistence type="predicted"/>
<dbReference type="SUPFAM" id="SSF53649">
    <property type="entry name" value="Alkaline phosphatase-like"/>
    <property type="match status" value="1"/>
</dbReference>
<keyword evidence="1" id="KW-1133">Transmembrane helix</keyword>
<evidence type="ECO:0000259" key="2">
    <source>
        <dbReference type="Pfam" id="PF00884"/>
    </source>
</evidence>
<dbReference type="InterPro" id="IPR052701">
    <property type="entry name" value="GAG_Ulvan_Degrading_Sulfatases"/>
</dbReference>
<dbReference type="InterPro" id="IPR000917">
    <property type="entry name" value="Sulfatase_N"/>
</dbReference>
<sequence>MKLLKLGIIIVLSVVIVLICLGLLVWQKNSNSLEKTDLIKAYKPAMVKVEMNAIDFARNNPAYTIYGNYQRLKKGIRLGYPGVSVNYYLTEMNPTWVYALFFNPRNISINATVWLNSNLAGMLRLQRGWNRIKFSLPAGYQKQGENALLFIIQDGQAGLILSKLYFSRSAFEYSRLKGGISFTENTIWINNRGEVSYYLDCPQNASLEYWINIKSKVSSQNKATLNMTIKAESDIHQNEINQEFALYGKENAWKKYGAKLKHFGNQKIKLTFAVNYKNRWIPGGVEIGLKARLTGKRRVNYKPGELKAKYNGYNVLLIILDAASASRLNIYGYKIITAPHIDYLSKKSHVFTRAYSAGVFTRGSTASLFTSLYPDSHEVMNFQYTLSDGAKTLAELFQMSGYKTALFSANGNVSEETGLRQGFSDYFPLFRSQPPEFTDEIIDWLSKNKKNKFFLYAHYRHPHPPYDAPYALRQRFNSSSLPTLIKNNDLVGNIYNGNIIPDQEQLSYLTSQYNANLYYVDESVGTLLSYVSSNELKENTIIIITADHGEALGEHDIFGHIWDLYMDSLWIPLIIHMPSFSTRTDVDQMVDTVDIMPTLIELTGLKNKPAIMQGMSFAPCLLNTRCVTKGYAYSQSISRKFASLIDSDYHLIFDSVSRKWELYNLVEDPGEKNDLSNIYPVMMGYYRNKILQMRKINIELKQEMIQLWNEGEFTPAGEVLENLRALGYID</sequence>
<dbReference type="Gene3D" id="3.30.1120.10">
    <property type="match status" value="1"/>
</dbReference>
<dbReference type="Gene3D" id="3.40.720.10">
    <property type="entry name" value="Alkaline Phosphatase, subunit A"/>
    <property type="match status" value="1"/>
</dbReference>
<keyword evidence="1" id="KW-0812">Transmembrane</keyword>
<dbReference type="EMBL" id="MFGW01000117">
    <property type="protein sequence ID" value="OGF65135.1"/>
    <property type="molecule type" value="Genomic_DNA"/>
</dbReference>
<evidence type="ECO:0000313" key="3">
    <source>
        <dbReference type="EMBL" id="OGF65135.1"/>
    </source>
</evidence>
<reference evidence="3 4" key="1">
    <citation type="journal article" date="2016" name="Nat. Commun.">
        <title>Thousands of microbial genomes shed light on interconnected biogeochemical processes in an aquifer system.</title>
        <authorList>
            <person name="Anantharaman K."/>
            <person name="Brown C.T."/>
            <person name="Hug L.A."/>
            <person name="Sharon I."/>
            <person name="Castelle C.J."/>
            <person name="Probst A.J."/>
            <person name="Thomas B.C."/>
            <person name="Singh A."/>
            <person name="Wilkins M.J."/>
            <person name="Karaoz U."/>
            <person name="Brodie E.L."/>
            <person name="Williams K.H."/>
            <person name="Hubbard S.S."/>
            <person name="Banfield J.F."/>
        </authorList>
    </citation>
    <scope>NUCLEOTIDE SEQUENCE [LARGE SCALE GENOMIC DNA]</scope>
</reference>
<feature type="transmembrane region" description="Helical" evidence="1">
    <location>
        <begin position="6"/>
        <end position="26"/>
    </location>
</feature>
<name>A0A1F5VNZ0_9BACT</name>
<keyword evidence="1" id="KW-0472">Membrane</keyword>
<dbReference type="Pfam" id="PF00884">
    <property type="entry name" value="Sulfatase"/>
    <property type="match status" value="1"/>
</dbReference>
<dbReference type="STRING" id="1817863.A2Y62_21295"/>
<gene>
    <name evidence="3" type="ORF">A2Y62_21295</name>
</gene>
<dbReference type="CDD" id="cd16148">
    <property type="entry name" value="sulfatase_like"/>
    <property type="match status" value="1"/>
</dbReference>
<organism evidence="3 4">
    <name type="scientific">Candidatus Fischerbacteria bacterium RBG_13_37_8</name>
    <dbReference type="NCBI Taxonomy" id="1817863"/>
    <lineage>
        <taxon>Bacteria</taxon>
        <taxon>Candidatus Fischeribacteriota</taxon>
    </lineage>
</organism>
<accession>A0A1F5VNZ0</accession>
<dbReference type="Proteomes" id="UP000178943">
    <property type="component" value="Unassembled WGS sequence"/>
</dbReference>
<dbReference type="InterPro" id="IPR017850">
    <property type="entry name" value="Alkaline_phosphatase_core_sf"/>
</dbReference>
<evidence type="ECO:0000256" key="1">
    <source>
        <dbReference type="SAM" id="Phobius"/>
    </source>
</evidence>
<dbReference type="AlphaFoldDB" id="A0A1F5VNZ0"/>
<protein>
    <recommendedName>
        <fullName evidence="2">Sulfatase N-terminal domain-containing protein</fullName>
    </recommendedName>
</protein>
<evidence type="ECO:0000313" key="4">
    <source>
        <dbReference type="Proteomes" id="UP000178943"/>
    </source>
</evidence>
<comment type="caution">
    <text evidence="3">The sequence shown here is derived from an EMBL/GenBank/DDBJ whole genome shotgun (WGS) entry which is preliminary data.</text>
</comment>
<dbReference type="PANTHER" id="PTHR43751:SF3">
    <property type="entry name" value="SULFATASE N-TERMINAL DOMAIN-CONTAINING PROTEIN"/>
    <property type="match status" value="1"/>
</dbReference>
<feature type="domain" description="Sulfatase N-terminal" evidence="2">
    <location>
        <begin position="314"/>
        <end position="604"/>
    </location>
</feature>
<dbReference type="PANTHER" id="PTHR43751">
    <property type="entry name" value="SULFATASE"/>
    <property type="match status" value="1"/>
</dbReference>